<name>A0ABP8Q7F6_9GAMM</name>
<dbReference type="EMBL" id="BAABFC010000010">
    <property type="protein sequence ID" value="GAA4497754.1"/>
    <property type="molecule type" value="Genomic_DNA"/>
</dbReference>
<proteinExistence type="predicted"/>
<evidence type="ECO:0008006" key="3">
    <source>
        <dbReference type="Google" id="ProtNLM"/>
    </source>
</evidence>
<dbReference type="InterPro" id="IPR010352">
    <property type="entry name" value="DUF945"/>
</dbReference>
<protein>
    <recommendedName>
        <fullName evidence="3">DUF945 family protein</fullName>
    </recommendedName>
</protein>
<sequence>MNRKLTVALLVGLGGLAYVAGCANSSRLFDGQRQQALAQLNQLPGVHAQWQSLDDGWFRSQGQLHLTLDQAFFDRYLGEQAPVLEAPLEFSTSLFQSFTPWGVTGQGNLDQSRGSLGRWLEAHHQASLPLALNWQAGLFTAGLDIELSLESWQFADADGKLSWSPLHLTARGLGEDAISVDLSWQGLTASAASLHSQVTVQPLNLNLALQRLGRAWHAPHSELTLKGLHLLQPGQQLTLAGLSLSSEETEQGTGLDGRLDLHYQVGMDSLQVQEADGSHRLDKLQLDLTLDGVDRMGYETVLNQQQSGAPQEPELALASLSLMGQKGLKIGLTPLQVVIDQAPLKLSGELTLPPYDVTAQPSPLLLLQQSQGELQVELAPQLAEQIPQLAANLDKLLQTGYLRRNELGNLLVEFKLADHRATANGLPLPL</sequence>
<accession>A0ABP8Q7F6</accession>
<evidence type="ECO:0000313" key="1">
    <source>
        <dbReference type="EMBL" id="GAA4497754.1"/>
    </source>
</evidence>
<dbReference type="Proteomes" id="UP001501321">
    <property type="component" value="Unassembled WGS sequence"/>
</dbReference>
<comment type="caution">
    <text evidence="1">The sequence shown here is derived from an EMBL/GenBank/DDBJ whole genome shotgun (WGS) entry which is preliminary data.</text>
</comment>
<dbReference type="RefSeq" id="WP_345011582.1">
    <property type="nucleotide sequence ID" value="NZ_BAABFC010000010.1"/>
</dbReference>
<reference evidence="2" key="1">
    <citation type="journal article" date="2019" name="Int. J. Syst. Evol. Microbiol.">
        <title>The Global Catalogue of Microorganisms (GCM) 10K type strain sequencing project: providing services to taxonomists for standard genome sequencing and annotation.</title>
        <authorList>
            <consortium name="The Broad Institute Genomics Platform"/>
            <consortium name="The Broad Institute Genome Sequencing Center for Infectious Disease"/>
            <person name="Wu L."/>
            <person name="Ma J."/>
        </authorList>
    </citation>
    <scope>NUCLEOTIDE SEQUENCE [LARGE SCALE GENOMIC DNA]</scope>
    <source>
        <strain evidence="2">JCM 32226</strain>
    </source>
</reference>
<gene>
    <name evidence="1" type="ORF">GCM10023095_14790</name>
</gene>
<evidence type="ECO:0000313" key="2">
    <source>
        <dbReference type="Proteomes" id="UP001501321"/>
    </source>
</evidence>
<organism evidence="1 2">
    <name type="scientific">Pseudaeromonas paramecii</name>
    <dbReference type="NCBI Taxonomy" id="2138166"/>
    <lineage>
        <taxon>Bacteria</taxon>
        <taxon>Pseudomonadati</taxon>
        <taxon>Pseudomonadota</taxon>
        <taxon>Gammaproteobacteria</taxon>
        <taxon>Aeromonadales</taxon>
        <taxon>Aeromonadaceae</taxon>
        <taxon>Pseudaeromonas</taxon>
    </lineage>
</organism>
<keyword evidence="2" id="KW-1185">Reference proteome</keyword>
<dbReference type="Pfam" id="PF06097">
    <property type="entry name" value="DUF945"/>
    <property type="match status" value="1"/>
</dbReference>